<dbReference type="EMBL" id="AP025637">
    <property type="protein sequence ID" value="BDG74754.1"/>
    <property type="molecule type" value="Genomic_DNA"/>
</dbReference>
<evidence type="ECO:0000313" key="2">
    <source>
        <dbReference type="Proteomes" id="UP000831327"/>
    </source>
</evidence>
<dbReference type="SUPFAM" id="SSF64438">
    <property type="entry name" value="CNF1/YfiH-like putative cysteine hydrolases"/>
    <property type="match status" value="1"/>
</dbReference>
<evidence type="ECO:0000313" key="1">
    <source>
        <dbReference type="EMBL" id="BDG74754.1"/>
    </source>
</evidence>
<organism evidence="1 2">
    <name type="scientific">Roseomonas fluvialis</name>
    <dbReference type="NCBI Taxonomy" id="1750527"/>
    <lineage>
        <taxon>Bacteria</taxon>
        <taxon>Pseudomonadati</taxon>
        <taxon>Pseudomonadota</taxon>
        <taxon>Alphaproteobacteria</taxon>
        <taxon>Acetobacterales</taxon>
        <taxon>Roseomonadaceae</taxon>
        <taxon>Roseomonas</taxon>
    </lineage>
</organism>
<dbReference type="Gene3D" id="3.30.1330.200">
    <property type="match status" value="1"/>
</dbReference>
<protein>
    <recommendedName>
        <fullName evidence="3">Chemoreceptor glutamine deamidase CheD</fullName>
    </recommendedName>
</protein>
<dbReference type="Proteomes" id="UP000831327">
    <property type="component" value="Chromosome"/>
</dbReference>
<proteinExistence type="predicted"/>
<evidence type="ECO:0008006" key="3">
    <source>
        <dbReference type="Google" id="ProtNLM"/>
    </source>
</evidence>
<gene>
    <name evidence="1" type="ORF">Rmf_46830</name>
</gene>
<name>A0ABM7Y9U7_9PROT</name>
<reference evidence="1 2" key="1">
    <citation type="journal article" date="2016" name="Microbes Environ.">
        <title>Phylogenetically diverse aerobic anoxygenic phototrophic bacteria isolated from epilithic biofilms in Tama river, Japan.</title>
        <authorList>
            <person name="Hirose S."/>
            <person name="Matsuura K."/>
            <person name="Haruta S."/>
        </authorList>
    </citation>
    <scope>NUCLEOTIDE SEQUENCE [LARGE SCALE GENOMIC DNA]</scope>
    <source>
        <strain evidence="1 2">S08</strain>
    </source>
</reference>
<dbReference type="InterPro" id="IPR011324">
    <property type="entry name" value="Cytotoxic_necrot_fac-like_cat"/>
</dbReference>
<sequence>MAKKFNKGSAPYLFDADTSWCTGDTSGELQSKGFGSCVGLVLWCSSTKVGMVAHFSGSLGEPTYHQKARDDAKEILLAMVATPKAEWDAWVFGGTSLATASTSKSTLDALDLKTSTKGQTETLIDLVRDELGKDANFDIAEHVAGYEGHSAVKLDLASGAVTFS</sequence>
<dbReference type="InterPro" id="IPR038592">
    <property type="entry name" value="CheD-like_sf"/>
</dbReference>
<dbReference type="RefSeq" id="WP_244408921.1">
    <property type="nucleotide sequence ID" value="NZ_AP025637.1"/>
</dbReference>
<accession>A0ABM7Y9U7</accession>
<keyword evidence="2" id="KW-1185">Reference proteome</keyword>